<keyword evidence="1" id="KW-0808">Transferase</keyword>
<evidence type="ECO:0000313" key="1">
    <source>
        <dbReference type="EMBL" id="CAL2105855.1"/>
    </source>
</evidence>
<dbReference type="NCBIfam" id="NF007144">
    <property type="entry name" value="PRK09585.2-3"/>
    <property type="match status" value="1"/>
</dbReference>
<dbReference type="GO" id="GO:0016301">
    <property type="term" value="F:kinase activity"/>
    <property type="evidence" value="ECO:0007669"/>
    <property type="project" value="UniProtKB-KW"/>
</dbReference>
<gene>
    <name evidence="1" type="ORF">T190115A13A_10011</name>
</gene>
<dbReference type="PANTHER" id="PTHR30605">
    <property type="entry name" value="ANHYDRO-N-ACETYLMURAMIC ACID KINASE"/>
    <property type="match status" value="1"/>
</dbReference>
<dbReference type="EC" id="2.7.1.170" evidence="1"/>
<dbReference type="Pfam" id="PF03702">
    <property type="entry name" value="AnmK"/>
    <property type="match status" value="1"/>
</dbReference>
<dbReference type="Gene3D" id="3.30.420.40">
    <property type="match status" value="2"/>
</dbReference>
<keyword evidence="1" id="KW-0418">Kinase</keyword>
<dbReference type="RefSeq" id="WP_348737671.1">
    <property type="nucleotide sequence ID" value="NZ_CAXJRC010000011.1"/>
</dbReference>
<dbReference type="InterPro" id="IPR043129">
    <property type="entry name" value="ATPase_NBD"/>
</dbReference>
<dbReference type="EMBL" id="CAXJRC010000011">
    <property type="protein sequence ID" value="CAL2105855.1"/>
    <property type="molecule type" value="Genomic_DNA"/>
</dbReference>
<proteinExistence type="predicted"/>
<accession>A0ABP1FBB6</accession>
<name>A0ABP1FBB6_9FLAO</name>
<dbReference type="SUPFAM" id="SSF53067">
    <property type="entry name" value="Actin-like ATPase domain"/>
    <property type="match status" value="1"/>
</dbReference>
<dbReference type="Proteomes" id="UP001497602">
    <property type="component" value="Unassembled WGS sequence"/>
</dbReference>
<protein>
    <submittedName>
        <fullName evidence="1">Anhydro-N-acetylmuramic acid kinase</fullName>
        <ecNumber evidence="1">2.7.1.170</ecNumber>
    </submittedName>
</protein>
<keyword evidence="2" id="KW-1185">Reference proteome</keyword>
<dbReference type="InterPro" id="IPR005338">
    <property type="entry name" value="Anhydro_N_Ac-Mur_kinase"/>
</dbReference>
<evidence type="ECO:0000313" key="2">
    <source>
        <dbReference type="Proteomes" id="UP001497602"/>
    </source>
</evidence>
<comment type="caution">
    <text evidence="1">The sequence shown here is derived from an EMBL/GenBank/DDBJ whole genome shotgun (WGS) entry which is preliminary data.</text>
</comment>
<reference evidence="1 2" key="1">
    <citation type="submission" date="2024-05" db="EMBL/GenBank/DDBJ databases">
        <authorList>
            <person name="Duchaud E."/>
        </authorList>
    </citation>
    <scope>NUCLEOTIDE SEQUENCE [LARGE SCALE GENOMIC DNA]</scope>
    <source>
        <strain evidence="1">Ena-SAMPLE-TAB-13-05-2024-13:56:06:370-140305</strain>
    </source>
</reference>
<sequence>MIGDYTHVIGLMSGTSLDGVDLVYVRFKNENYTNFKILASETIPYTLEWKKELQEAIFYSKEKLAYINVAYGVLLADILNTFIENNKIFKVDFIASHGHTILHQPEKGYTLQIGDGQTIANKTKQKVVCDFRTQDVQLGGQGAPLVPIGDKLLFSSYDYCVNLGGFANVSYEKENYRLAFDICPVNIVLNFYTRKLNLDYDDGGQLARSGKLNNKLLEGLNKIPFYSKSPPKSLGLEWVQESIFPLIDTLEKDIPVILNTFVEHAAIQIATIIEMPSKVLFTGGGVFNSYLMERIEFHTKQRVVFVEKELIDYKEALIFAFLGVLRVKNKVNCLASVTGAVKDHSSGEIFTPNLKEC</sequence>
<organism evidence="1 2">
    <name type="scientific">Tenacibaculum vairaonense</name>
    <dbReference type="NCBI Taxonomy" id="3137860"/>
    <lineage>
        <taxon>Bacteria</taxon>
        <taxon>Pseudomonadati</taxon>
        <taxon>Bacteroidota</taxon>
        <taxon>Flavobacteriia</taxon>
        <taxon>Flavobacteriales</taxon>
        <taxon>Flavobacteriaceae</taxon>
        <taxon>Tenacibaculum</taxon>
    </lineage>
</organism>
<dbReference type="PANTHER" id="PTHR30605:SF0">
    <property type="entry name" value="ANHYDRO-N-ACETYLMURAMIC ACID KINASE"/>
    <property type="match status" value="1"/>
</dbReference>